<dbReference type="SUPFAM" id="SSF55729">
    <property type="entry name" value="Acyl-CoA N-acyltransferases (Nat)"/>
    <property type="match status" value="1"/>
</dbReference>
<dbReference type="PANTHER" id="PTHR43792:SF1">
    <property type="entry name" value="N-ACETYLTRANSFERASE DOMAIN-CONTAINING PROTEIN"/>
    <property type="match status" value="1"/>
</dbReference>
<feature type="domain" description="N-acetyltransferase" evidence="1">
    <location>
        <begin position="13"/>
        <end position="174"/>
    </location>
</feature>
<comment type="caution">
    <text evidence="2">The sequence shown here is derived from an EMBL/GenBank/DDBJ whole genome shotgun (WGS) entry which is preliminary data.</text>
</comment>
<accession>A0ABQ8XMQ3</accession>
<reference evidence="2" key="1">
    <citation type="submission" date="2022-08" db="EMBL/GenBank/DDBJ databases">
        <title>Novel sulfate-reducing endosymbionts in the free-living metamonad Anaeramoeba.</title>
        <authorList>
            <person name="Jerlstrom-Hultqvist J."/>
            <person name="Cepicka I."/>
            <person name="Gallot-Lavallee L."/>
            <person name="Salas-Leiva D."/>
            <person name="Curtis B.A."/>
            <person name="Zahonova K."/>
            <person name="Pipaliya S."/>
            <person name="Dacks J."/>
            <person name="Roger A.J."/>
        </authorList>
    </citation>
    <scope>NUCLEOTIDE SEQUENCE</scope>
    <source>
        <strain evidence="2">Schooner1</strain>
    </source>
</reference>
<proteinExistence type="predicted"/>
<gene>
    <name evidence="2" type="ORF">M0813_29948</name>
</gene>
<dbReference type="InterPro" id="IPR016181">
    <property type="entry name" value="Acyl_CoA_acyltransferase"/>
</dbReference>
<dbReference type="PROSITE" id="PS51186">
    <property type="entry name" value="GNAT"/>
    <property type="match status" value="1"/>
</dbReference>
<keyword evidence="3" id="KW-1185">Reference proteome</keyword>
<dbReference type="InterPro" id="IPR000182">
    <property type="entry name" value="GNAT_dom"/>
</dbReference>
<evidence type="ECO:0000313" key="2">
    <source>
        <dbReference type="EMBL" id="KAJ6233640.1"/>
    </source>
</evidence>
<organism evidence="2 3">
    <name type="scientific">Anaeramoeba flamelloides</name>
    <dbReference type="NCBI Taxonomy" id="1746091"/>
    <lineage>
        <taxon>Eukaryota</taxon>
        <taxon>Metamonada</taxon>
        <taxon>Anaeramoebidae</taxon>
        <taxon>Anaeramoeba</taxon>
    </lineage>
</organism>
<dbReference type="Pfam" id="PF13302">
    <property type="entry name" value="Acetyltransf_3"/>
    <property type="match status" value="1"/>
</dbReference>
<dbReference type="PANTHER" id="PTHR43792">
    <property type="entry name" value="GNAT FAMILY, PUTATIVE (AFU_ORTHOLOGUE AFUA_3G00765)-RELATED-RELATED"/>
    <property type="match status" value="1"/>
</dbReference>
<evidence type="ECO:0000313" key="3">
    <source>
        <dbReference type="Proteomes" id="UP001150062"/>
    </source>
</evidence>
<dbReference type="Proteomes" id="UP001150062">
    <property type="component" value="Unassembled WGS sequence"/>
</dbReference>
<name>A0ABQ8XMQ3_9EUKA</name>
<dbReference type="InterPro" id="IPR051531">
    <property type="entry name" value="N-acetyltransferase"/>
</dbReference>
<dbReference type="Gene3D" id="3.40.630.30">
    <property type="match status" value="1"/>
</dbReference>
<sequence length="174" mass="20033">MKKSEYFLTTKRIGFRLWSLNDLDLAVGLWGDPKVTKLIDSRGTLTEKDVKKRLEQEITMESKHGIQYWPIFLRESGEHIGCAGLRPYKADQTFEIGFHICSRFWRKGYAFEAATALIDHAFNTIGIQSLFAGHNPKNSASKNLLLKLGFTYTHDEYYEPTGLDHPSYLLTREL</sequence>
<evidence type="ECO:0000259" key="1">
    <source>
        <dbReference type="PROSITE" id="PS51186"/>
    </source>
</evidence>
<dbReference type="EMBL" id="JAOAOG010000276">
    <property type="protein sequence ID" value="KAJ6233640.1"/>
    <property type="molecule type" value="Genomic_DNA"/>
</dbReference>
<protein>
    <submittedName>
        <fullName evidence="2">Acetyltransferase</fullName>
    </submittedName>
</protein>